<name>A0ABR8C4B8_9CYAN</name>
<proteinExistence type="predicted"/>
<keyword evidence="2" id="KW-1185">Reference proteome</keyword>
<evidence type="ECO:0000313" key="1">
    <source>
        <dbReference type="EMBL" id="MBD2315578.1"/>
    </source>
</evidence>
<reference evidence="1 2" key="1">
    <citation type="journal article" date="2020" name="ISME J.">
        <title>Comparative genomics reveals insights into cyanobacterial evolution and habitat adaptation.</title>
        <authorList>
            <person name="Chen M.Y."/>
            <person name="Teng W.K."/>
            <person name="Zhao L."/>
            <person name="Hu C.X."/>
            <person name="Zhou Y.K."/>
            <person name="Han B.P."/>
            <person name="Song L.R."/>
            <person name="Shu W.S."/>
        </authorList>
    </citation>
    <scope>NUCLEOTIDE SEQUENCE [LARGE SCALE GENOMIC DNA]</scope>
    <source>
        <strain evidence="1 2">FACHB-1050</strain>
    </source>
</reference>
<sequence length="134" mass="15317">MQSDAFPTPPIYVHHFQPRLVQQPEDDQQQDSDRPLNHLLDKIELLMTDCSIEESQSFWSATDRIKIKHRVIESMQMIESLFLDLAKVSTQDPELISAVSESLLYTGHSQDIGNSQVTHQAGLEIPNFLKQRAC</sequence>
<evidence type="ECO:0000313" key="2">
    <source>
        <dbReference type="Proteomes" id="UP000618445"/>
    </source>
</evidence>
<dbReference type="Proteomes" id="UP000618445">
    <property type="component" value="Unassembled WGS sequence"/>
</dbReference>
<dbReference type="EMBL" id="JACJQY010000002">
    <property type="protein sequence ID" value="MBD2315578.1"/>
    <property type="molecule type" value="Genomic_DNA"/>
</dbReference>
<protein>
    <submittedName>
        <fullName evidence="1">Uncharacterized protein</fullName>
    </submittedName>
</protein>
<comment type="caution">
    <text evidence="1">The sequence shown here is derived from an EMBL/GenBank/DDBJ whole genome shotgun (WGS) entry which is preliminary data.</text>
</comment>
<accession>A0ABR8C4B8</accession>
<dbReference type="RefSeq" id="WP_190575789.1">
    <property type="nucleotide sequence ID" value="NZ_CAWPQU010000012.1"/>
</dbReference>
<gene>
    <name evidence="1" type="ORF">H6G05_01785</name>
</gene>
<organism evidence="1 2">
    <name type="scientific">Phormidium tenue FACHB-1050</name>
    <dbReference type="NCBI Taxonomy" id="2692857"/>
    <lineage>
        <taxon>Bacteria</taxon>
        <taxon>Bacillati</taxon>
        <taxon>Cyanobacteriota</taxon>
        <taxon>Cyanophyceae</taxon>
        <taxon>Oscillatoriophycideae</taxon>
        <taxon>Oscillatoriales</taxon>
        <taxon>Oscillatoriaceae</taxon>
        <taxon>Phormidium</taxon>
    </lineage>
</organism>